<proteinExistence type="predicted"/>
<protein>
    <submittedName>
        <fullName evidence="2">Uncharacterized protein</fullName>
    </submittedName>
</protein>
<organism evidence="2 3">
    <name type="scientific">Armillaria solidipes</name>
    <dbReference type="NCBI Taxonomy" id="1076256"/>
    <lineage>
        <taxon>Eukaryota</taxon>
        <taxon>Fungi</taxon>
        <taxon>Dikarya</taxon>
        <taxon>Basidiomycota</taxon>
        <taxon>Agaricomycotina</taxon>
        <taxon>Agaricomycetes</taxon>
        <taxon>Agaricomycetidae</taxon>
        <taxon>Agaricales</taxon>
        <taxon>Marasmiineae</taxon>
        <taxon>Physalacriaceae</taxon>
        <taxon>Armillaria</taxon>
    </lineage>
</organism>
<name>A0A2H3BJV3_9AGAR</name>
<sequence length="161" mass="17741">MVYGCNARTHPSESGGMVDPNYLDLNLSRIDYSDSSLIPFDAGSKDLPDLQGEAWNPALNLFSQEEMLYYLSLFNQPEKPEGREGEEGMQDGRAFQDPSVMDVGSISAQKADSTAVLDPPATNTHEEEDMAVVLHSLDLHKEDNVPWQQPTANEDDGQAPQ</sequence>
<gene>
    <name evidence="2" type="ORF">ARMSODRAFT_1022838</name>
</gene>
<dbReference type="AlphaFoldDB" id="A0A2H3BJV3"/>
<dbReference type="Proteomes" id="UP000218334">
    <property type="component" value="Unassembled WGS sequence"/>
</dbReference>
<dbReference type="EMBL" id="KZ293449">
    <property type="protein sequence ID" value="PBK64847.1"/>
    <property type="molecule type" value="Genomic_DNA"/>
</dbReference>
<evidence type="ECO:0000313" key="3">
    <source>
        <dbReference type="Proteomes" id="UP000218334"/>
    </source>
</evidence>
<evidence type="ECO:0000313" key="2">
    <source>
        <dbReference type="EMBL" id="PBK64847.1"/>
    </source>
</evidence>
<keyword evidence="3" id="KW-1185">Reference proteome</keyword>
<feature type="region of interest" description="Disordered" evidence="1">
    <location>
        <begin position="77"/>
        <end position="161"/>
    </location>
</feature>
<reference evidence="3" key="1">
    <citation type="journal article" date="2017" name="Nat. Ecol. Evol.">
        <title>Genome expansion and lineage-specific genetic innovations in the forest pathogenic fungi Armillaria.</title>
        <authorList>
            <person name="Sipos G."/>
            <person name="Prasanna A.N."/>
            <person name="Walter M.C."/>
            <person name="O'Connor E."/>
            <person name="Balint B."/>
            <person name="Krizsan K."/>
            <person name="Kiss B."/>
            <person name="Hess J."/>
            <person name="Varga T."/>
            <person name="Slot J."/>
            <person name="Riley R."/>
            <person name="Boka B."/>
            <person name="Rigling D."/>
            <person name="Barry K."/>
            <person name="Lee J."/>
            <person name="Mihaltcheva S."/>
            <person name="LaButti K."/>
            <person name="Lipzen A."/>
            <person name="Waldron R."/>
            <person name="Moloney N.M."/>
            <person name="Sperisen C."/>
            <person name="Kredics L."/>
            <person name="Vagvoelgyi C."/>
            <person name="Patrignani A."/>
            <person name="Fitzpatrick D."/>
            <person name="Nagy I."/>
            <person name="Doyle S."/>
            <person name="Anderson J.B."/>
            <person name="Grigoriev I.V."/>
            <person name="Gueldener U."/>
            <person name="Muensterkoetter M."/>
            <person name="Nagy L.G."/>
        </authorList>
    </citation>
    <scope>NUCLEOTIDE SEQUENCE [LARGE SCALE GENOMIC DNA]</scope>
    <source>
        <strain evidence="3">28-4</strain>
    </source>
</reference>
<evidence type="ECO:0000256" key="1">
    <source>
        <dbReference type="SAM" id="MobiDB-lite"/>
    </source>
</evidence>
<accession>A0A2H3BJV3</accession>